<dbReference type="EC" id="6.3.5.-" evidence="1"/>
<reference evidence="2 3" key="1">
    <citation type="submission" date="2015-11" db="EMBL/GenBank/DDBJ databases">
        <title>Genomic analysis of 38 Legionella species identifies large and diverse effector repertoires.</title>
        <authorList>
            <person name="Burstein D."/>
            <person name="Amaro F."/>
            <person name="Zusman T."/>
            <person name="Lifshitz Z."/>
            <person name="Cohen O."/>
            <person name="Gilbert J.A."/>
            <person name="Pupko T."/>
            <person name="Shuman H.A."/>
            <person name="Segal G."/>
        </authorList>
    </citation>
    <scope>NUCLEOTIDE SEQUENCE [LARGE SCALE GENOMIC DNA]</scope>
    <source>
        <strain evidence="2 3">ATCC 49505</strain>
    </source>
</reference>
<dbReference type="InterPro" id="IPR003837">
    <property type="entry name" value="GatC"/>
</dbReference>
<dbReference type="GO" id="GO:0016740">
    <property type="term" value="F:transferase activity"/>
    <property type="evidence" value="ECO:0007669"/>
    <property type="project" value="UniProtKB-KW"/>
</dbReference>
<protein>
    <recommendedName>
        <fullName evidence="1">Aspartyl/glutamyl-tRNA(Asn/Gln) amidotransferase subunit C</fullName>
        <shortName evidence="1">Asp/Glu-ADT subunit C</shortName>
        <ecNumber evidence="1">6.3.5.-</ecNumber>
    </recommendedName>
</protein>
<accession>A0A0W0VNX9</accession>
<comment type="function">
    <text evidence="1">Allows the formation of correctly charged Asn-tRNA(Asn) or Gln-tRNA(Gln) through the transamidation of misacylated Asp-tRNA(Asn) or Glu-tRNA(Gln) in organisms which lack either or both of asparaginyl-tRNA or glutaminyl-tRNA synthetases. The reaction takes place in the presence of glutamine and ATP through an activated phospho-Asp-tRNA(Asn) or phospho-Glu-tRNA(Gln).</text>
</comment>
<evidence type="ECO:0000256" key="1">
    <source>
        <dbReference type="HAMAP-Rule" id="MF_00122"/>
    </source>
</evidence>
<comment type="catalytic activity">
    <reaction evidence="1">
        <text>L-aspartyl-tRNA(Asn) + L-glutamine + ATP + H2O = L-asparaginyl-tRNA(Asn) + L-glutamate + ADP + phosphate + 2 H(+)</text>
        <dbReference type="Rhea" id="RHEA:14513"/>
        <dbReference type="Rhea" id="RHEA-COMP:9674"/>
        <dbReference type="Rhea" id="RHEA-COMP:9677"/>
        <dbReference type="ChEBI" id="CHEBI:15377"/>
        <dbReference type="ChEBI" id="CHEBI:15378"/>
        <dbReference type="ChEBI" id="CHEBI:29985"/>
        <dbReference type="ChEBI" id="CHEBI:30616"/>
        <dbReference type="ChEBI" id="CHEBI:43474"/>
        <dbReference type="ChEBI" id="CHEBI:58359"/>
        <dbReference type="ChEBI" id="CHEBI:78515"/>
        <dbReference type="ChEBI" id="CHEBI:78516"/>
        <dbReference type="ChEBI" id="CHEBI:456216"/>
    </reaction>
</comment>
<gene>
    <name evidence="1" type="primary">gatC</name>
    <name evidence="2" type="ORF">Llon_0917</name>
</gene>
<keyword evidence="1 2" id="KW-0436">Ligase</keyword>
<dbReference type="GO" id="GO:0005524">
    <property type="term" value="F:ATP binding"/>
    <property type="evidence" value="ECO:0007669"/>
    <property type="project" value="UniProtKB-KW"/>
</dbReference>
<dbReference type="GO" id="GO:0050567">
    <property type="term" value="F:glutaminyl-tRNA synthase (glutamine-hydrolyzing) activity"/>
    <property type="evidence" value="ECO:0007669"/>
    <property type="project" value="UniProtKB-UniRule"/>
</dbReference>
<keyword evidence="1" id="KW-0067">ATP-binding</keyword>
<dbReference type="GO" id="GO:0006412">
    <property type="term" value="P:translation"/>
    <property type="evidence" value="ECO:0007669"/>
    <property type="project" value="UniProtKB-UniRule"/>
</dbReference>
<keyword evidence="1" id="KW-0547">Nucleotide-binding</keyword>
<dbReference type="Pfam" id="PF02686">
    <property type="entry name" value="GatC"/>
    <property type="match status" value="1"/>
</dbReference>
<keyword evidence="2" id="KW-0808">Transferase</keyword>
<dbReference type="Gene3D" id="1.10.20.60">
    <property type="entry name" value="Glu-tRNAGln amidotransferase C subunit, N-terminal domain"/>
    <property type="match status" value="1"/>
</dbReference>
<comment type="catalytic activity">
    <reaction evidence="1">
        <text>L-glutamyl-tRNA(Gln) + L-glutamine + ATP + H2O = L-glutaminyl-tRNA(Gln) + L-glutamate + ADP + phosphate + H(+)</text>
        <dbReference type="Rhea" id="RHEA:17521"/>
        <dbReference type="Rhea" id="RHEA-COMP:9681"/>
        <dbReference type="Rhea" id="RHEA-COMP:9684"/>
        <dbReference type="ChEBI" id="CHEBI:15377"/>
        <dbReference type="ChEBI" id="CHEBI:15378"/>
        <dbReference type="ChEBI" id="CHEBI:29985"/>
        <dbReference type="ChEBI" id="CHEBI:30616"/>
        <dbReference type="ChEBI" id="CHEBI:43474"/>
        <dbReference type="ChEBI" id="CHEBI:58359"/>
        <dbReference type="ChEBI" id="CHEBI:78520"/>
        <dbReference type="ChEBI" id="CHEBI:78521"/>
        <dbReference type="ChEBI" id="CHEBI:456216"/>
    </reaction>
</comment>
<comment type="subunit">
    <text evidence="1">Heterotrimer of A, B and C subunits.</text>
</comment>
<dbReference type="InterPro" id="IPR036113">
    <property type="entry name" value="Asp/Glu-ADT_sf_sub_c"/>
</dbReference>
<dbReference type="PATRIC" id="fig|45068.5.peg.987"/>
<comment type="caution">
    <text evidence="2">The sequence shown here is derived from an EMBL/GenBank/DDBJ whole genome shotgun (WGS) entry which is preliminary data.</text>
</comment>
<evidence type="ECO:0000313" key="3">
    <source>
        <dbReference type="Proteomes" id="UP000054997"/>
    </source>
</evidence>
<organism evidence="2 3">
    <name type="scientific">Legionella londiniensis</name>
    <dbReference type="NCBI Taxonomy" id="45068"/>
    <lineage>
        <taxon>Bacteria</taxon>
        <taxon>Pseudomonadati</taxon>
        <taxon>Pseudomonadota</taxon>
        <taxon>Gammaproteobacteria</taxon>
        <taxon>Legionellales</taxon>
        <taxon>Legionellaceae</taxon>
        <taxon>Legionella</taxon>
    </lineage>
</organism>
<dbReference type="RefSeq" id="WP_058529101.1">
    <property type="nucleotide sequence ID" value="NZ_CAAAHZ010000002.1"/>
</dbReference>
<dbReference type="STRING" id="45068.Llon_0917"/>
<dbReference type="Proteomes" id="UP000054997">
    <property type="component" value="Unassembled WGS sequence"/>
</dbReference>
<keyword evidence="3" id="KW-1185">Reference proteome</keyword>
<name>A0A0W0VNX9_9GAMM</name>
<dbReference type="EMBL" id="LNYK01000014">
    <property type="protein sequence ID" value="KTD21752.1"/>
    <property type="molecule type" value="Genomic_DNA"/>
</dbReference>
<dbReference type="GO" id="GO:0050566">
    <property type="term" value="F:asparaginyl-tRNA synthase (glutamine-hydrolyzing) activity"/>
    <property type="evidence" value="ECO:0007669"/>
    <property type="project" value="RHEA"/>
</dbReference>
<dbReference type="OrthoDB" id="9794326at2"/>
<evidence type="ECO:0000313" key="2">
    <source>
        <dbReference type="EMBL" id="KTD21752.1"/>
    </source>
</evidence>
<keyword evidence="1" id="KW-0648">Protein biosynthesis</keyword>
<dbReference type="GO" id="GO:0006450">
    <property type="term" value="P:regulation of translational fidelity"/>
    <property type="evidence" value="ECO:0007669"/>
    <property type="project" value="InterPro"/>
</dbReference>
<dbReference type="PANTHER" id="PTHR15004">
    <property type="entry name" value="GLUTAMYL-TRNA(GLN) AMIDOTRANSFERASE SUBUNIT C, MITOCHONDRIAL"/>
    <property type="match status" value="1"/>
</dbReference>
<dbReference type="HAMAP" id="MF_00122">
    <property type="entry name" value="GatC"/>
    <property type="match status" value="1"/>
</dbReference>
<sequence length="96" mass="10980">MTISDFTLEQLKKLASIALDQKEENQLLHDLQAIMNFVDDLRGVETKDVSPLHHPLDLHQRLRPDVVTEINHINELAKCAPLFENGLYLVPKVIEV</sequence>
<comment type="similarity">
    <text evidence="1">Belongs to the GatC family.</text>
</comment>
<dbReference type="PANTHER" id="PTHR15004:SF0">
    <property type="entry name" value="GLUTAMYL-TRNA(GLN) AMIDOTRANSFERASE SUBUNIT C, MITOCHONDRIAL"/>
    <property type="match status" value="1"/>
</dbReference>
<dbReference type="SUPFAM" id="SSF141000">
    <property type="entry name" value="Glu-tRNAGln amidotransferase C subunit"/>
    <property type="match status" value="1"/>
</dbReference>
<proteinExistence type="inferred from homology"/>
<dbReference type="GO" id="GO:0070681">
    <property type="term" value="P:glutaminyl-tRNAGln biosynthesis via transamidation"/>
    <property type="evidence" value="ECO:0007669"/>
    <property type="project" value="TreeGrafter"/>
</dbReference>
<dbReference type="AlphaFoldDB" id="A0A0W0VNX9"/>
<dbReference type="NCBIfam" id="TIGR00135">
    <property type="entry name" value="gatC"/>
    <property type="match status" value="1"/>
</dbReference>